<dbReference type="OrthoDB" id="8477976at2"/>
<keyword evidence="2" id="KW-1185">Reference proteome</keyword>
<protein>
    <recommendedName>
        <fullName evidence="3">Flagellar biosynthesis protein FlgJ</fullName>
    </recommendedName>
</protein>
<dbReference type="SUPFAM" id="SSF53955">
    <property type="entry name" value="Lysozyme-like"/>
    <property type="match status" value="1"/>
</dbReference>
<dbReference type="Proteomes" id="UP000244162">
    <property type="component" value="Unassembled WGS sequence"/>
</dbReference>
<evidence type="ECO:0008006" key="3">
    <source>
        <dbReference type="Google" id="ProtNLM"/>
    </source>
</evidence>
<dbReference type="Gene3D" id="1.10.530.10">
    <property type="match status" value="1"/>
</dbReference>
<reference evidence="1 2" key="1">
    <citation type="submission" date="2017-09" db="EMBL/GenBank/DDBJ databases">
        <title>Sphingomonas panjinensis sp.nov., isolated from oil-contaminated soil.</title>
        <authorList>
            <person name="Wang L."/>
            <person name="Chen L."/>
        </authorList>
    </citation>
    <scope>NUCLEOTIDE SEQUENCE [LARGE SCALE GENOMIC DNA]</scope>
    <source>
        <strain evidence="1 2">FW-11</strain>
    </source>
</reference>
<dbReference type="AlphaFoldDB" id="A0A2T5FUR6"/>
<accession>A0A2T5FUR6</accession>
<proteinExistence type="predicted"/>
<comment type="caution">
    <text evidence="1">The sequence shown here is derived from an EMBL/GenBank/DDBJ whole genome shotgun (WGS) entry which is preliminary data.</text>
</comment>
<dbReference type="InterPro" id="IPR023346">
    <property type="entry name" value="Lysozyme-like_dom_sf"/>
</dbReference>
<gene>
    <name evidence="1" type="ORF">CLG96_15600</name>
</gene>
<sequence>MSSASLQNRDENVRTAIGRAAARTGVDFTYLLNQAKSESGLDPRARASGSSATGLYQFIDQSWLGVVKQHGAKHGLGWAADAIEQRGGRWTVDPAYREAVFALREQAGPAALMAGEFASDNAEGLSRALGRQPSSTDLYFAHFLGLEGATRFLKAADASPDSPAAAAFPKEARANRTIFYTRTGDARSLAQVYALMARKIGDDGAPAAEPGTLSPTPPEMPAGEPRLAHIEEALGGPTEGEADIGGMLAAMREMGRIDLLRPDPQHAKLAYLMLASAPLA</sequence>
<evidence type="ECO:0000313" key="1">
    <source>
        <dbReference type="EMBL" id="PTQ08267.1"/>
    </source>
</evidence>
<name>A0A2T5FUR6_9SPHN</name>
<evidence type="ECO:0000313" key="2">
    <source>
        <dbReference type="Proteomes" id="UP000244162"/>
    </source>
</evidence>
<dbReference type="EMBL" id="NWBU01000016">
    <property type="protein sequence ID" value="PTQ08267.1"/>
    <property type="molecule type" value="Genomic_DNA"/>
</dbReference>
<organism evidence="1 2">
    <name type="scientific">Sphingomonas oleivorans</name>
    <dbReference type="NCBI Taxonomy" id="1735121"/>
    <lineage>
        <taxon>Bacteria</taxon>
        <taxon>Pseudomonadati</taxon>
        <taxon>Pseudomonadota</taxon>
        <taxon>Alphaproteobacteria</taxon>
        <taxon>Sphingomonadales</taxon>
        <taxon>Sphingomonadaceae</taxon>
        <taxon>Sphingomonas</taxon>
    </lineage>
</organism>